<dbReference type="OrthoDB" id="196858at2759"/>
<reference evidence="3 4" key="1">
    <citation type="submission" date="2020-12" db="EMBL/GenBank/DDBJ databases">
        <title>Metabolic potential, ecology and presence of endohyphal bacteria is reflected in genomic diversity of Mucoromycotina.</title>
        <authorList>
            <person name="Muszewska A."/>
            <person name="Okrasinska A."/>
            <person name="Steczkiewicz K."/>
            <person name="Drgas O."/>
            <person name="Orlowska M."/>
            <person name="Perlinska-Lenart U."/>
            <person name="Aleksandrzak-Piekarczyk T."/>
            <person name="Szatraj K."/>
            <person name="Zielenkiewicz U."/>
            <person name="Pilsyk S."/>
            <person name="Malc E."/>
            <person name="Mieczkowski P."/>
            <person name="Kruszewska J.S."/>
            <person name="Biernat P."/>
            <person name="Pawlowska J."/>
        </authorList>
    </citation>
    <scope>NUCLEOTIDE SEQUENCE [LARGE SCALE GENOMIC DNA]</scope>
    <source>
        <strain evidence="3 4">CBS 142.35</strain>
    </source>
</reference>
<evidence type="ECO:0000313" key="4">
    <source>
        <dbReference type="Proteomes" id="UP000646827"/>
    </source>
</evidence>
<dbReference type="Pfam" id="PF18564">
    <property type="entry name" value="Glyco_hydro_5_C"/>
    <property type="match status" value="1"/>
</dbReference>
<evidence type="ECO:0000313" key="3">
    <source>
        <dbReference type="EMBL" id="KAG2218737.1"/>
    </source>
</evidence>
<keyword evidence="4" id="KW-1185">Reference proteome</keyword>
<gene>
    <name evidence="3" type="ORF">INT45_006889</name>
</gene>
<feature type="region of interest" description="Disordered" evidence="1">
    <location>
        <begin position="298"/>
        <end position="425"/>
    </location>
</feature>
<proteinExistence type="predicted"/>
<organism evidence="3 4">
    <name type="scientific">Circinella minor</name>
    <dbReference type="NCBI Taxonomy" id="1195481"/>
    <lineage>
        <taxon>Eukaryota</taxon>
        <taxon>Fungi</taxon>
        <taxon>Fungi incertae sedis</taxon>
        <taxon>Mucoromycota</taxon>
        <taxon>Mucoromycotina</taxon>
        <taxon>Mucoromycetes</taxon>
        <taxon>Mucorales</taxon>
        <taxon>Lichtheimiaceae</taxon>
        <taxon>Circinella</taxon>
    </lineage>
</organism>
<dbReference type="AlphaFoldDB" id="A0A8H7VH67"/>
<protein>
    <recommendedName>
        <fullName evidence="2">Glycoside hydrolase family 5 C-terminal domain-containing protein</fullName>
    </recommendedName>
</protein>
<feature type="compositionally biased region" description="Low complexity" evidence="1">
    <location>
        <begin position="374"/>
        <end position="386"/>
    </location>
</feature>
<evidence type="ECO:0000256" key="1">
    <source>
        <dbReference type="SAM" id="MobiDB-lite"/>
    </source>
</evidence>
<name>A0A8H7VH67_9FUNG</name>
<dbReference type="EMBL" id="JAEPRB010000213">
    <property type="protein sequence ID" value="KAG2218737.1"/>
    <property type="molecule type" value="Genomic_DNA"/>
</dbReference>
<dbReference type="Proteomes" id="UP000646827">
    <property type="component" value="Unassembled WGS sequence"/>
</dbReference>
<feature type="compositionally biased region" description="Polar residues" evidence="1">
    <location>
        <begin position="326"/>
        <end position="335"/>
    </location>
</feature>
<sequence>MDRFSQKDYFVRWCMQNEIQNQLLESTTAITSIETDPISGVIITMTTSVQDKNNNSSLSRDTSHTHTLPLNVDLYGWIFRPGDNGVVNITWISNLIQSKYSIPRLAHYMDQHGCPPYIRRVAGKVTFEDFDHDTGNYRVIYIAKHEQQKKKNHRLWCTDIRFHLSRYPMGIQVTLTPSNGTRAELSSSMTSIRVYTTLQEMEGKEVMIHVAPSDTAGKNLEEHPLFTCNGQPMVPRLTISSTSTTTNKQPLSSPPIVKTEITTSDVSNTIPQSKISQPPTPITALSDKPLSIVSSIEEHEPPTPLMETPPQSAGIQANHMDDDNNSHNTLLLQDIQQQQQQQQRKEFIPVDHGSSSIKNNKEQEQQTLLSPTPSSQHNEQNHHSSNIPLKINNHHIKQRPSTPPYSSSSLSNNASMNKPSSPKNTRLLHVVPEGYKLIPQHQNNSIIIISDELTFNGQQLAVVFLAMVLSYYMGKLACPSNFC</sequence>
<feature type="region of interest" description="Disordered" evidence="1">
    <location>
        <begin position="260"/>
        <end position="286"/>
    </location>
</feature>
<feature type="domain" description="Glycoside hydrolase family 5 C-terminal" evidence="2">
    <location>
        <begin position="116"/>
        <end position="210"/>
    </location>
</feature>
<evidence type="ECO:0000259" key="2">
    <source>
        <dbReference type="Pfam" id="PF18564"/>
    </source>
</evidence>
<dbReference type="InterPro" id="IPR041036">
    <property type="entry name" value="GH5_C"/>
</dbReference>
<feature type="compositionally biased region" description="Low complexity" evidence="1">
    <location>
        <begin position="404"/>
        <end position="417"/>
    </location>
</feature>
<feature type="compositionally biased region" description="Polar residues" evidence="1">
    <location>
        <begin position="260"/>
        <end position="277"/>
    </location>
</feature>
<accession>A0A8H7VH67</accession>
<comment type="caution">
    <text evidence="3">The sequence shown here is derived from an EMBL/GenBank/DDBJ whole genome shotgun (WGS) entry which is preliminary data.</text>
</comment>